<dbReference type="Gene3D" id="2.60.450.10">
    <property type="entry name" value="Lipopolysaccharide (LPS) transport protein A like domain"/>
    <property type="match status" value="1"/>
</dbReference>
<keyword evidence="3 4" id="KW-0998">Cell outer membrane</keyword>
<evidence type="ECO:0000256" key="4">
    <source>
        <dbReference type="HAMAP-Rule" id="MF_01411"/>
    </source>
</evidence>
<comment type="caution">
    <text evidence="7">The sequence shown here is derived from an EMBL/GenBank/DDBJ whole genome shotgun (WGS) entry which is preliminary data.</text>
</comment>
<organism evidence="7 8">
    <name type="scientific">Hyphobacterium vulgare</name>
    <dbReference type="NCBI Taxonomy" id="1736751"/>
    <lineage>
        <taxon>Bacteria</taxon>
        <taxon>Pseudomonadati</taxon>
        <taxon>Pseudomonadota</taxon>
        <taxon>Alphaproteobacteria</taxon>
        <taxon>Maricaulales</taxon>
        <taxon>Maricaulaceae</taxon>
        <taxon>Hyphobacterium</taxon>
    </lineage>
</organism>
<reference evidence="8" key="1">
    <citation type="journal article" date="2019" name="Int. J. Syst. Evol. Microbiol.">
        <title>The Global Catalogue of Microorganisms (GCM) 10K type strain sequencing project: providing services to taxonomists for standard genome sequencing and annotation.</title>
        <authorList>
            <consortium name="The Broad Institute Genomics Platform"/>
            <consortium name="The Broad Institute Genome Sequencing Center for Infectious Disease"/>
            <person name="Wu L."/>
            <person name="Ma J."/>
        </authorList>
    </citation>
    <scope>NUCLEOTIDE SEQUENCE [LARGE SCALE GENOMIC DNA]</scope>
    <source>
        <strain evidence="8">KCTC 52487</strain>
    </source>
</reference>
<dbReference type="PANTHER" id="PTHR30189">
    <property type="entry name" value="LPS-ASSEMBLY PROTEIN"/>
    <property type="match status" value="1"/>
</dbReference>
<dbReference type="InterPro" id="IPR007543">
    <property type="entry name" value="LptD_C"/>
</dbReference>
<evidence type="ECO:0000259" key="6">
    <source>
        <dbReference type="Pfam" id="PF04453"/>
    </source>
</evidence>
<keyword evidence="8" id="KW-1185">Reference proteome</keyword>
<dbReference type="Proteomes" id="UP001595379">
    <property type="component" value="Unassembled WGS sequence"/>
</dbReference>
<evidence type="ECO:0000313" key="7">
    <source>
        <dbReference type="EMBL" id="MFC2927338.1"/>
    </source>
</evidence>
<dbReference type="InterPro" id="IPR050218">
    <property type="entry name" value="LptD"/>
</dbReference>
<evidence type="ECO:0000313" key="8">
    <source>
        <dbReference type="Proteomes" id="UP001595379"/>
    </source>
</evidence>
<dbReference type="PANTHER" id="PTHR30189:SF1">
    <property type="entry name" value="LPS-ASSEMBLY PROTEIN LPTD"/>
    <property type="match status" value="1"/>
</dbReference>
<name>A0ABV7A159_9PROT</name>
<proteinExistence type="inferred from homology"/>
<dbReference type="Pfam" id="PF04453">
    <property type="entry name" value="LptD"/>
    <property type="match status" value="1"/>
</dbReference>
<dbReference type="HAMAP" id="MF_01411">
    <property type="entry name" value="LPS_assembly_LptD"/>
    <property type="match status" value="1"/>
</dbReference>
<comment type="caution">
    <text evidence="4">Lacks conserved residue(s) required for the propagation of feature annotation.</text>
</comment>
<dbReference type="RefSeq" id="WP_343163323.1">
    <property type="nucleotide sequence ID" value="NZ_JBHRSV010000028.1"/>
</dbReference>
<dbReference type="InterPro" id="IPR005653">
    <property type="entry name" value="OstA-like_N"/>
</dbReference>
<dbReference type="InterPro" id="IPR020889">
    <property type="entry name" value="LipoPS_assembly_LptD"/>
</dbReference>
<keyword evidence="1 4" id="KW-0732">Signal</keyword>
<gene>
    <name evidence="4" type="primary">lptD</name>
    <name evidence="7" type="ORF">ACFOOR_14615</name>
</gene>
<comment type="subcellular location">
    <subcellularLocation>
        <location evidence="4">Cell outer membrane</location>
    </subcellularLocation>
</comment>
<comment type="function">
    <text evidence="4">Involved in the assembly of lipopolysaccharide (LPS) at the surface of the outer membrane.</text>
</comment>
<feature type="chain" id="PRO_5044915731" description="LPS-assembly protein LptD" evidence="4">
    <location>
        <begin position="26"/>
        <end position="729"/>
    </location>
</feature>
<evidence type="ECO:0000256" key="3">
    <source>
        <dbReference type="ARBA" id="ARBA00023237"/>
    </source>
</evidence>
<feature type="domain" description="Organic solvent tolerance-like N-terminal" evidence="5">
    <location>
        <begin position="35"/>
        <end position="173"/>
    </location>
</feature>
<accession>A0ABV7A159</accession>
<evidence type="ECO:0000259" key="5">
    <source>
        <dbReference type="Pfam" id="PF03968"/>
    </source>
</evidence>
<comment type="similarity">
    <text evidence="4">Belongs to the LptD family.</text>
</comment>
<dbReference type="EMBL" id="JBHRSV010000028">
    <property type="protein sequence ID" value="MFC2927338.1"/>
    <property type="molecule type" value="Genomic_DNA"/>
</dbReference>
<feature type="signal peptide" evidence="4">
    <location>
        <begin position="1"/>
        <end position="25"/>
    </location>
</feature>
<keyword evidence="2 4" id="KW-0472">Membrane</keyword>
<comment type="subunit">
    <text evidence="4">Component of the lipopolysaccharide transport and assembly complex.</text>
</comment>
<feature type="domain" description="LptD C-terminal" evidence="6">
    <location>
        <begin position="289"/>
        <end position="662"/>
    </location>
</feature>
<protein>
    <recommendedName>
        <fullName evidence="4">LPS-assembly protein LptD</fullName>
    </recommendedName>
</protein>
<sequence precursor="true">MAVRAGLASIAALLLAGVTSVSALAQETGDNEPVYIEADAMSEDRDSGAYIARGNVEARQGDRTVTADELEYRPETGRVIARGNVTIYSADAPPQYADEVELDDQMGSGIATGFSTLMENNGRAAAAHAVRRGNGTLELRDAYYTACQLCSETGHEPTWRLRAQRVVQDTEDQMIYYENVRFEALGVPVFYAPAFAHPDPSSERRSGFLFPTVGVSSRLGLSYQQPYYWAISPYQDFTFAPRVMTNVRPILLGEYRKRFYSGRLGFEGSITYEREIDGDGNRFGEDALRYHLFGGGEFELSEQWDWGFGVQVASDDLHLRRYDINELYQDYPGLVETNVGRLTSQLYLQGQGQNYYAEIAGAAFQSLRVGENDDTLPVVAPMADYRTTTRLGEHGGLFRTRLNTISLTRESGIDYRRASAQADWSARWIAPQGIVLEPFTFARADYYALEDIPGATPLDPLISDSFGRFLGMAGAELSWPLYRPGQSIGSTIEPVIQVVAASDDDNLGRIPNEDSQNVDLTESVIFAANRSPGYDLWEEGLRVTYGGRFSATFINGNEVSAFVGQSHRLDGDPVFDAGSGLRADESDVFASFDVDLSQFNVSANTRINPEYGSVNRVNLSAAGRYGPITASVGYTRFDDSQVLSGPREEARINIATRVTDNWSFGYTMTRDLENDVSRLQTAGIAYRDYCTELAIIYERDNYRRGILGPSESIQVRLTLFTLGSVGSEE</sequence>
<evidence type="ECO:0000256" key="2">
    <source>
        <dbReference type="ARBA" id="ARBA00023136"/>
    </source>
</evidence>
<evidence type="ECO:0000256" key="1">
    <source>
        <dbReference type="ARBA" id="ARBA00022729"/>
    </source>
</evidence>
<dbReference type="Pfam" id="PF03968">
    <property type="entry name" value="LptD_N"/>
    <property type="match status" value="1"/>
</dbReference>